<reference evidence="2 4" key="1">
    <citation type="submission" date="2017-11" db="EMBL/GenBank/DDBJ databases">
        <title>The genome of Rhizophagus clarus HR1 reveals common genetic basis of auxotrophy among arbuscular mycorrhizal fungi.</title>
        <authorList>
            <person name="Kobayashi Y."/>
        </authorList>
    </citation>
    <scope>NUCLEOTIDE SEQUENCE [LARGE SCALE GENOMIC DNA]</scope>
    <source>
        <strain evidence="2 4">HR1</strain>
    </source>
</reference>
<proteinExistence type="predicted"/>
<gene>
    <name evidence="3" type="ORF">RCL2_003089800</name>
    <name evidence="2" type="ORF">RclHR1_00130055</name>
</gene>
<evidence type="ECO:0000313" key="4">
    <source>
        <dbReference type="Proteomes" id="UP000247702"/>
    </source>
</evidence>
<dbReference type="AlphaFoldDB" id="A0A2Z6QNS8"/>
<evidence type="ECO:0000313" key="3">
    <source>
        <dbReference type="EMBL" id="GET04598.1"/>
    </source>
</evidence>
<dbReference type="EMBL" id="BLAL01000356">
    <property type="protein sequence ID" value="GET04598.1"/>
    <property type="molecule type" value="Genomic_DNA"/>
</dbReference>
<sequence length="117" mass="12945">MQTIFHKHLIFFLLNIFTNYKLLVCGINETLITNSSKIINATRIGISTKIDIRTDSNVSSSVNSEENDVIKPIAPHIDGTIIGIIAASMTVVIALLFICKNNVDKENNDNSNNENKV</sequence>
<organism evidence="2 4">
    <name type="scientific">Rhizophagus clarus</name>
    <dbReference type="NCBI Taxonomy" id="94130"/>
    <lineage>
        <taxon>Eukaryota</taxon>
        <taxon>Fungi</taxon>
        <taxon>Fungi incertae sedis</taxon>
        <taxon>Mucoromycota</taxon>
        <taxon>Glomeromycotina</taxon>
        <taxon>Glomeromycetes</taxon>
        <taxon>Glomerales</taxon>
        <taxon>Glomeraceae</taxon>
        <taxon>Rhizophagus</taxon>
    </lineage>
</organism>
<evidence type="ECO:0000256" key="1">
    <source>
        <dbReference type="SAM" id="Phobius"/>
    </source>
</evidence>
<keyword evidence="1" id="KW-1133">Transmembrane helix</keyword>
<feature type="transmembrane region" description="Helical" evidence="1">
    <location>
        <begin position="81"/>
        <end position="99"/>
    </location>
</feature>
<protein>
    <submittedName>
        <fullName evidence="2">Uncharacterized protein</fullName>
    </submittedName>
</protein>
<keyword evidence="4" id="KW-1185">Reference proteome</keyword>
<accession>A0A2Z6QNS8</accession>
<dbReference type="EMBL" id="BEXD01000335">
    <property type="protein sequence ID" value="GBB86614.1"/>
    <property type="molecule type" value="Genomic_DNA"/>
</dbReference>
<reference evidence="3" key="2">
    <citation type="submission" date="2019-10" db="EMBL/GenBank/DDBJ databases">
        <title>Conservation and host-specific expression of non-tandemly repeated heterogenous ribosome RNA gene in arbuscular mycorrhizal fungi.</title>
        <authorList>
            <person name="Maeda T."/>
            <person name="Kobayashi Y."/>
            <person name="Nakagawa T."/>
            <person name="Ezawa T."/>
            <person name="Yamaguchi K."/>
            <person name="Bino T."/>
            <person name="Nishimoto Y."/>
            <person name="Shigenobu S."/>
            <person name="Kawaguchi M."/>
        </authorList>
    </citation>
    <scope>NUCLEOTIDE SEQUENCE</scope>
    <source>
        <strain evidence="3">HR1</strain>
    </source>
</reference>
<comment type="caution">
    <text evidence="2">The sequence shown here is derived from an EMBL/GenBank/DDBJ whole genome shotgun (WGS) entry which is preliminary data.</text>
</comment>
<keyword evidence="1" id="KW-0812">Transmembrane</keyword>
<keyword evidence="1" id="KW-0472">Membrane</keyword>
<name>A0A2Z6QNS8_9GLOM</name>
<dbReference type="Proteomes" id="UP000247702">
    <property type="component" value="Unassembled WGS sequence"/>
</dbReference>
<evidence type="ECO:0000313" key="2">
    <source>
        <dbReference type="EMBL" id="GBB86614.1"/>
    </source>
</evidence>
<dbReference type="Proteomes" id="UP000615446">
    <property type="component" value="Unassembled WGS sequence"/>
</dbReference>